<dbReference type="PANTHER" id="PTHR30157:SF0">
    <property type="entry name" value="NADPH-DEPENDENT FERRIC-CHELATE REDUCTASE"/>
    <property type="match status" value="1"/>
</dbReference>
<organism evidence="3 4">
    <name type="scientific">Stenotrophomonas maltophilia</name>
    <name type="common">Pseudomonas maltophilia</name>
    <name type="synonym">Xanthomonas maltophilia</name>
    <dbReference type="NCBI Taxonomy" id="40324"/>
    <lineage>
        <taxon>Bacteria</taxon>
        <taxon>Pseudomonadati</taxon>
        <taxon>Pseudomonadota</taxon>
        <taxon>Gammaproteobacteria</taxon>
        <taxon>Lysobacterales</taxon>
        <taxon>Lysobacteraceae</taxon>
        <taxon>Stenotrophomonas</taxon>
        <taxon>Stenotrophomonas maltophilia group</taxon>
    </lineage>
</organism>
<dbReference type="InterPro" id="IPR039261">
    <property type="entry name" value="FNR_nucleotide-bd"/>
</dbReference>
<dbReference type="Gene3D" id="2.40.30.10">
    <property type="entry name" value="Translation factors"/>
    <property type="match status" value="1"/>
</dbReference>
<feature type="domain" description="FAD-binding FR-type" evidence="2">
    <location>
        <begin position="13"/>
        <end position="136"/>
    </location>
</feature>
<sequence>MALHENRLLRHTVTFRPLQVLRTEEISPCMRRVIVGGEALEGFDSPSPDDHVKLFFPNAEGQFVVPTMTPEGPRYPEGQTPSPSRDYTPRWWDLETHELALDFVMHGDGLASTWAANAQPGDAIAVGGPRGSHMTADDFDTYVLIGDETALPAIGRWLETLPEGANADVYIEIPESGDRQELPEDDRIRISWLERNGFDAASSTLLEDVLTDFEEPDGDTFYWIAAESRRARMMRKYIEGHLGVPKDWIRSTGYWKAHGSEHHDD</sequence>
<comment type="caution">
    <text evidence="3">The sequence shown here is derived from an EMBL/GenBank/DDBJ whole genome shotgun (WGS) entry which is preliminary data.</text>
</comment>
<reference evidence="3 4" key="1">
    <citation type="submission" date="2017-06" db="EMBL/GenBank/DDBJ databases">
        <authorList>
            <person name="Kim H.J."/>
            <person name="Triplett B.A."/>
        </authorList>
    </citation>
    <scope>NUCLEOTIDE SEQUENCE [LARGE SCALE GENOMIC DNA]</scope>
    <source>
        <strain evidence="3 4">13146</strain>
    </source>
</reference>
<gene>
    <name evidence="3" type="ORF">CEE60_15140</name>
</gene>
<evidence type="ECO:0000259" key="2">
    <source>
        <dbReference type="PROSITE" id="PS51384"/>
    </source>
</evidence>
<dbReference type="PANTHER" id="PTHR30157">
    <property type="entry name" value="FERRIC REDUCTASE, NADPH-DEPENDENT"/>
    <property type="match status" value="1"/>
</dbReference>
<dbReference type="Gene3D" id="3.40.50.80">
    <property type="entry name" value="Nucleotide-binding domain of ferredoxin-NADP reductase (FNR) module"/>
    <property type="match status" value="1"/>
</dbReference>
<proteinExistence type="inferred from homology"/>
<evidence type="ECO:0000256" key="1">
    <source>
        <dbReference type="ARBA" id="ARBA00035644"/>
    </source>
</evidence>
<dbReference type="PROSITE" id="PS51384">
    <property type="entry name" value="FAD_FR"/>
    <property type="match status" value="1"/>
</dbReference>
<dbReference type="InterPro" id="IPR039374">
    <property type="entry name" value="SIP_fam"/>
</dbReference>
<dbReference type="InterPro" id="IPR017938">
    <property type="entry name" value="Riboflavin_synthase-like_b-brl"/>
</dbReference>
<dbReference type="Proteomes" id="UP000198157">
    <property type="component" value="Unassembled WGS sequence"/>
</dbReference>
<protein>
    <submittedName>
        <fullName evidence="3">NADPH-dependent ferric siderophore reductase</fullName>
    </submittedName>
</protein>
<evidence type="ECO:0000313" key="3">
    <source>
        <dbReference type="EMBL" id="OWQ51376.1"/>
    </source>
</evidence>
<comment type="similarity">
    <text evidence="1">Belongs to the SIP oxidoreductase family.</text>
</comment>
<dbReference type="OrthoDB" id="9814826at2"/>
<dbReference type="SUPFAM" id="SSF63380">
    <property type="entry name" value="Riboflavin synthase domain-like"/>
    <property type="match status" value="1"/>
</dbReference>
<dbReference type="InterPro" id="IPR017927">
    <property type="entry name" value="FAD-bd_FR_type"/>
</dbReference>
<evidence type="ECO:0000313" key="4">
    <source>
        <dbReference type="Proteomes" id="UP000198157"/>
    </source>
</evidence>
<accession>A0A246HL54</accession>
<dbReference type="CDD" id="cd06193">
    <property type="entry name" value="siderophore_interacting"/>
    <property type="match status" value="1"/>
</dbReference>
<dbReference type="Pfam" id="PF08021">
    <property type="entry name" value="FAD_binding_9"/>
    <property type="match status" value="1"/>
</dbReference>
<dbReference type="Pfam" id="PF04954">
    <property type="entry name" value="SIP"/>
    <property type="match status" value="1"/>
</dbReference>
<dbReference type="FunFam" id="2.40.30.10:FF:000055">
    <property type="entry name" value="Siderophore-interacting family protein"/>
    <property type="match status" value="1"/>
</dbReference>
<name>A0A246HL54_STEMA</name>
<dbReference type="AlphaFoldDB" id="A0A246HL54"/>
<dbReference type="InterPro" id="IPR013113">
    <property type="entry name" value="SIP_FAD-bd"/>
</dbReference>
<dbReference type="InterPro" id="IPR007037">
    <property type="entry name" value="SIP_rossman_dom"/>
</dbReference>
<dbReference type="GO" id="GO:0016491">
    <property type="term" value="F:oxidoreductase activity"/>
    <property type="evidence" value="ECO:0007669"/>
    <property type="project" value="InterPro"/>
</dbReference>
<dbReference type="EMBL" id="NIVS01000042">
    <property type="protein sequence ID" value="OWQ51376.1"/>
    <property type="molecule type" value="Genomic_DNA"/>
</dbReference>